<protein>
    <submittedName>
        <fullName evidence="1">Uncharacterized protein</fullName>
    </submittedName>
</protein>
<organism evidence="1 2">
    <name type="scientific">Ancylostoma ceylanicum</name>
    <dbReference type="NCBI Taxonomy" id="53326"/>
    <lineage>
        <taxon>Eukaryota</taxon>
        <taxon>Metazoa</taxon>
        <taxon>Ecdysozoa</taxon>
        <taxon>Nematoda</taxon>
        <taxon>Chromadorea</taxon>
        <taxon>Rhabditida</taxon>
        <taxon>Rhabditina</taxon>
        <taxon>Rhabditomorpha</taxon>
        <taxon>Strongyloidea</taxon>
        <taxon>Ancylostomatidae</taxon>
        <taxon>Ancylostomatinae</taxon>
        <taxon>Ancylostoma</taxon>
    </lineage>
</organism>
<gene>
    <name evidence="1" type="primary">Acey_s0257.g388</name>
    <name evidence="1" type="ORF">Y032_0257g388</name>
</gene>
<proteinExistence type="predicted"/>
<accession>A0A016SAR9</accession>
<dbReference type="Proteomes" id="UP000024635">
    <property type="component" value="Unassembled WGS sequence"/>
</dbReference>
<dbReference type="AlphaFoldDB" id="A0A016SAR9"/>
<name>A0A016SAR9_9BILA</name>
<evidence type="ECO:0000313" key="1">
    <source>
        <dbReference type="EMBL" id="EYB87768.1"/>
    </source>
</evidence>
<sequence>MKSATKQCTLPHIGNKTNWKFSSLKMIQEKTSITFAPTYNRSKKYLPLASTTRLLSRAAPPLHYHTWCDMAQ</sequence>
<keyword evidence="2" id="KW-1185">Reference proteome</keyword>
<evidence type="ECO:0000313" key="2">
    <source>
        <dbReference type="Proteomes" id="UP000024635"/>
    </source>
</evidence>
<comment type="caution">
    <text evidence="1">The sequence shown here is derived from an EMBL/GenBank/DDBJ whole genome shotgun (WGS) entry which is preliminary data.</text>
</comment>
<dbReference type="EMBL" id="JARK01001593">
    <property type="protein sequence ID" value="EYB87768.1"/>
    <property type="molecule type" value="Genomic_DNA"/>
</dbReference>
<reference evidence="2" key="1">
    <citation type="journal article" date="2015" name="Nat. Genet.">
        <title>The genome and transcriptome of the zoonotic hookworm Ancylostoma ceylanicum identify infection-specific gene families.</title>
        <authorList>
            <person name="Schwarz E.M."/>
            <person name="Hu Y."/>
            <person name="Antoshechkin I."/>
            <person name="Miller M.M."/>
            <person name="Sternberg P.W."/>
            <person name="Aroian R.V."/>
        </authorList>
    </citation>
    <scope>NUCLEOTIDE SEQUENCE</scope>
    <source>
        <strain evidence="2">HY135</strain>
    </source>
</reference>